<evidence type="ECO:0000256" key="6">
    <source>
        <dbReference type="ARBA" id="ARBA00022617"/>
    </source>
</evidence>
<dbReference type="InterPro" id="IPR016174">
    <property type="entry name" value="Di-haem_cyt_TM"/>
</dbReference>
<protein>
    <submittedName>
        <fullName evidence="16">Formate dehydrogenase subunit gamma</fullName>
        <ecNumber evidence="16">1.17.1.9</ecNumber>
    </submittedName>
</protein>
<dbReference type="Pfam" id="PF01292">
    <property type="entry name" value="Ni_hydr_CYTB"/>
    <property type="match status" value="1"/>
</dbReference>
<dbReference type="PANTHER" id="PTHR30074">
    <property type="entry name" value="FORMATE DEHYDROGENASE, NITRATE-INDUCIBLE, CYTOCHROME B556 FDN SUBUNIT"/>
    <property type="match status" value="1"/>
</dbReference>
<evidence type="ECO:0000256" key="3">
    <source>
        <dbReference type="ARBA" id="ARBA00010747"/>
    </source>
</evidence>
<keyword evidence="12 14" id="KW-0472">Membrane</keyword>
<feature type="transmembrane region" description="Helical" evidence="14">
    <location>
        <begin position="86"/>
        <end position="106"/>
    </location>
</feature>
<dbReference type="SUPFAM" id="SSF81342">
    <property type="entry name" value="Transmembrane di-heme cytochromes"/>
    <property type="match status" value="1"/>
</dbReference>
<keyword evidence="8" id="KW-0479">Metal-binding</keyword>
<name>A0ABT0DB49_9HYPH</name>
<keyword evidence="7 14" id="KW-0812">Transmembrane</keyword>
<evidence type="ECO:0000256" key="1">
    <source>
        <dbReference type="ARBA" id="ARBA00001971"/>
    </source>
</evidence>
<feature type="region of interest" description="Disordered" evidence="13">
    <location>
        <begin position="1"/>
        <end position="25"/>
    </location>
</feature>
<feature type="transmembrane region" description="Helical" evidence="14">
    <location>
        <begin position="145"/>
        <end position="165"/>
    </location>
</feature>
<dbReference type="EMBL" id="JALKCH010000005">
    <property type="protein sequence ID" value="MCK0197191.1"/>
    <property type="molecule type" value="Genomic_DNA"/>
</dbReference>
<dbReference type="Gene3D" id="1.20.950.20">
    <property type="entry name" value="Transmembrane di-heme cytochromes, Chain C"/>
    <property type="match status" value="1"/>
</dbReference>
<comment type="caution">
    <text evidence="16">The sequence shown here is derived from an EMBL/GenBank/DDBJ whole genome shotgun (WGS) entry which is preliminary data.</text>
</comment>
<accession>A0ABT0DB49</accession>
<keyword evidence="9" id="KW-0249">Electron transport</keyword>
<dbReference type="GO" id="GO:0008863">
    <property type="term" value="F:formate dehydrogenase (NAD+) activity"/>
    <property type="evidence" value="ECO:0007669"/>
    <property type="project" value="UniProtKB-EC"/>
</dbReference>
<evidence type="ECO:0000256" key="14">
    <source>
        <dbReference type="SAM" id="Phobius"/>
    </source>
</evidence>
<evidence type="ECO:0000256" key="12">
    <source>
        <dbReference type="ARBA" id="ARBA00023136"/>
    </source>
</evidence>
<keyword evidence="5" id="KW-1003">Cell membrane</keyword>
<evidence type="ECO:0000256" key="2">
    <source>
        <dbReference type="ARBA" id="ARBA00004651"/>
    </source>
</evidence>
<sequence>MTGTPSDERHSTVPPPASEKYDVEAGDAVHPGRPVTVDRYSGPARFNHWITAASLVLLALSGMALFTPKLFFLTALFGGGQWTRAIHPWIGVVLFFSFLGLFFRFWRANLPAREDVDWVAHSGDLLAGHEEKMPEVGKYNAGQKLVFWSMSGLIAVLITSGIVMWDQYFYPFTTIEQKRIAILVHSIAAVLAICVWIVHVYAAIWVRGTFSAMTRGHVTGGWAWRHHRKWLRELVARPGNGRNAPPHSPAE</sequence>
<keyword evidence="11" id="KW-0408">Iron</keyword>
<evidence type="ECO:0000256" key="7">
    <source>
        <dbReference type="ARBA" id="ARBA00022692"/>
    </source>
</evidence>
<evidence type="ECO:0000259" key="15">
    <source>
        <dbReference type="Pfam" id="PF01292"/>
    </source>
</evidence>
<comment type="subcellular location">
    <subcellularLocation>
        <location evidence="2">Cell membrane</location>
        <topology evidence="2">Multi-pass membrane protein</topology>
    </subcellularLocation>
</comment>
<feature type="transmembrane region" description="Helical" evidence="14">
    <location>
        <begin position="49"/>
        <end position="66"/>
    </location>
</feature>
<keyword evidence="6" id="KW-0349">Heme</keyword>
<dbReference type="PANTHER" id="PTHR30074:SF5">
    <property type="entry name" value="FORMATE DEHYDROGENASE, NITRATE-INDUCIBLE, CYTOCHROME B556(FDN) SUBUNIT"/>
    <property type="match status" value="1"/>
</dbReference>
<dbReference type="Proteomes" id="UP001203284">
    <property type="component" value="Unassembled WGS sequence"/>
</dbReference>
<gene>
    <name evidence="16" type="ORF">MWN34_09725</name>
</gene>
<dbReference type="InterPro" id="IPR006471">
    <property type="entry name" value="Formate_DH_gsu"/>
</dbReference>
<dbReference type="InterPro" id="IPR011577">
    <property type="entry name" value="Cyt_b561_bac/Ni-Hgenase"/>
</dbReference>
<organism evidence="16 17">
    <name type="scientific">Ancylobacter crimeensis</name>
    <dbReference type="NCBI Taxonomy" id="2579147"/>
    <lineage>
        <taxon>Bacteria</taxon>
        <taxon>Pseudomonadati</taxon>
        <taxon>Pseudomonadota</taxon>
        <taxon>Alphaproteobacteria</taxon>
        <taxon>Hyphomicrobiales</taxon>
        <taxon>Xanthobacteraceae</taxon>
        <taxon>Ancylobacter</taxon>
    </lineage>
</organism>
<evidence type="ECO:0000256" key="10">
    <source>
        <dbReference type="ARBA" id="ARBA00022989"/>
    </source>
</evidence>
<feature type="domain" description="Cytochrome b561 bacterial/Ni-hydrogenase" evidence="15">
    <location>
        <begin position="39"/>
        <end position="216"/>
    </location>
</feature>
<evidence type="ECO:0000313" key="17">
    <source>
        <dbReference type="Proteomes" id="UP001203284"/>
    </source>
</evidence>
<keyword evidence="17" id="KW-1185">Reference proteome</keyword>
<feature type="transmembrane region" description="Helical" evidence="14">
    <location>
        <begin position="180"/>
        <end position="206"/>
    </location>
</feature>
<evidence type="ECO:0000256" key="11">
    <source>
        <dbReference type="ARBA" id="ARBA00023004"/>
    </source>
</evidence>
<feature type="compositionally biased region" description="Basic and acidic residues" evidence="13">
    <location>
        <begin position="1"/>
        <end position="11"/>
    </location>
</feature>
<keyword evidence="4" id="KW-0813">Transport</keyword>
<comment type="cofactor">
    <cofactor evidence="1">
        <name>heme</name>
        <dbReference type="ChEBI" id="CHEBI:30413"/>
    </cofactor>
</comment>
<evidence type="ECO:0000256" key="9">
    <source>
        <dbReference type="ARBA" id="ARBA00022982"/>
    </source>
</evidence>
<dbReference type="NCBIfam" id="TIGR01583">
    <property type="entry name" value="formate-DH-gamm"/>
    <property type="match status" value="1"/>
</dbReference>
<evidence type="ECO:0000256" key="4">
    <source>
        <dbReference type="ARBA" id="ARBA00022448"/>
    </source>
</evidence>
<evidence type="ECO:0000256" key="8">
    <source>
        <dbReference type="ARBA" id="ARBA00022723"/>
    </source>
</evidence>
<proteinExistence type="inferred from homology"/>
<evidence type="ECO:0000256" key="13">
    <source>
        <dbReference type="SAM" id="MobiDB-lite"/>
    </source>
</evidence>
<keyword evidence="16" id="KW-0560">Oxidoreductase</keyword>
<evidence type="ECO:0000313" key="16">
    <source>
        <dbReference type="EMBL" id="MCK0197191.1"/>
    </source>
</evidence>
<dbReference type="EC" id="1.17.1.9" evidence="16"/>
<evidence type="ECO:0000256" key="5">
    <source>
        <dbReference type="ARBA" id="ARBA00022475"/>
    </source>
</evidence>
<comment type="similarity">
    <text evidence="3">Belongs to the formate dehydrogenase gamma subunit family.</text>
</comment>
<dbReference type="InterPro" id="IPR051817">
    <property type="entry name" value="FDH_cytochrome_b556_subunit"/>
</dbReference>
<reference evidence="16 17" key="1">
    <citation type="submission" date="2022-04" db="EMBL/GenBank/DDBJ databases">
        <authorList>
            <person name="Grouzdev D.S."/>
            <person name="Pantiukh K.S."/>
            <person name="Krutkina M.S."/>
        </authorList>
    </citation>
    <scope>NUCLEOTIDE SEQUENCE [LARGE SCALE GENOMIC DNA]</scope>
    <source>
        <strain evidence="16 17">6x-1</strain>
    </source>
</reference>
<keyword evidence="10 14" id="KW-1133">Transmembrane helix</keyword>